<feature type="transmembrane region" description="Helical" evidence="1">
    <location>
        <begin position="392"/>
        <end position="411"/>
    </location>
</feature>
<comment type="caution">
    <text evidence="2">The sequence shown here is derived from an EMBL/GenBank/DDBJ whole genome shotgun (WGS) entry which is preliminary data.</text>
</comment>
<sequence>MEKSNKDGFLVRFEDVFQLLGGDKANLKVFTTYRYNEADKMRSYLKENARNQIQNDFEDYYKGIYEKAKRLKPIVVEDNLEKNVLTIAEEYLLESYLFKEDGQKQKYAPAFSKPIYERLPKVSEDRMLPIALSFPIDIEHVIKIVNKDNIPVGSLNFDDFVEEDAYFFSRSIKTNKDTVLIKNVFITNDSFIPMEKSSKYLEDFKKIENNVTYILFASDDGKINLGDVSNFKFNIWVTLVFLFVAGLTVWFIWAKYNRSKPTGFINLEHAYEETSIGGWLILVLIGSVISIAQTILMSFSADSPLNANQWELAKAYNIDNGPLYYIFLAIILVFNAIGLVFTIYTAILLFKRRDIFPQTFVFLRIGLFIMYIVMFIFIYLLNPSEFTLGNELGRSIWEMLFMILWCFYMIFSKRVKRTFTVPYKAETYPNESDEIEGNLAPNNDPKY</sequence>
<accession>A0ABW3RL57</accession>
<protein>
    <submittedName>
        <fullName evidence="2">DUF2569 domain-containing protein</fullName>
    </submittedName>
</protein>
<feature type="transmembrane region" description="Helical" evidence="1">
    <location>
        <begin position="274"/>
        <end position="296"/>
    </location>
</feature>
<keyword evidence="1" id="KW-1133">Transmembrane helix</keyword>
<proteinExistence type="predicted"/>
<keyword evidence="3" id="KW-1185">Reference proteome</keyword>
<dbReference type="Proteomes" id="UP001597205">
    <property type="component" value="Unassembled WGS sequence"/>
</dbReference>
<feature type="transmembrane region" description="Helical" evidence="1">
    <location>
        <begin position="361"/>
        <end position="380"/>
    </location>
</feature>
<evidence type="ECO:0000256" key="1">
    <source>
        <dbReference type="SAM" id="Phobius"/>
    </source>
</evidence>
<organism evidence="2 3">
    <name type="scientific">Sphingobacterium daejeonense</name>
    <dbReference type="NCBI Taxonomy" id="371142"/>
    <lineage>
        <taxon>Bacteria</taxon>
        <taxon>Pseudomonadati</taxon>
        <taxon>Bacteroidota</taxon>
        <taxon>Sphingobacteriia</taxon>
        <taxon>Sphingobacteriales</taxon>
        <taxon>Sphingobacteriaceae</taxon>
        <taxon>Sphingobacterium</taxon>
    </lineage>
</organism>
<dbReference type="InterPro" id="IPR019690">
    <property type="entry name" value="DUF2569"/>
</dbReference>
<evidence type="ECO:0000313" key="3">
    <source>
        <dbReference type="Proteomes" id="UP001597205"/>
    </source>
</evidence>
<feature type="transmembrane region" description="Helical" evidence="1">
    <location>
        <begin position="323"/>
        <end position="349"/>
    </location>
</feature>
<dbReference type="Pfam" id="PF10754">
    <property type="entry name" value="DUF2569"/>
    <property type="match status" value="1"/>
</dbReference>
<keyword evidence="1" id="KW-0472">Membrane</keyword>
<dbReference type="RefSeq" id="WP_380896187.1">
    <property type="nucleotide sequence ID" value="NZ_JBHTKY010000012.1"/>
</dbReference>
<evidence type="ECO:0000313" key="2">
    <source>
        <dbReference type="EMBL" id="MFD1165905.1"/>
    </source>
</evidence>
<gene>
    <name evidence="2" type="ORF">ACFQ2C_09845</name>
</gene>
<feature type="transmembrane region" description="Helical" evidence="1">
    <location>
        <begin position="233"/>
        <end position="253"/>
    </location>
</feature>
<dbReference type="EMBL" id="JBHTKY010000012">
    <property type="protein sequence ID" value="MFD1165905.1"/>
    <property type="molecule type" value="Genomic_DNA"/>
</dbReference>
<keyword evidence="1" id="KW-0812">Transmembrane</keyword>
<reference evidence="3" key="1">
    <citation type="journal article" date="2019" name="Int. J. Syst. Evol. Microbiol.">
        <title>The Global Catalogue of Microorganisms (GCM) 10K type strain sequencing project: providing services to taxonomists for standard genome sequencing and annotation.</title>
        <authorList>
            <consortium name="The Broad Institute Genomics Platform"/>
            <consortium name="The Broad Institute Genome Sequencing Center for Infectious Disease"/>
            <person name="Wu L."/>
            <person name="Ma J."/>
        </authorList>
    </citation>
    <scope>NUCLEOTIDE SEQUENCE [LARGE SCALE GENOMIC DNA]</scope>
    <source>
        <strain evidence="3">CCUG 52468</strain>
    </source>
</reference>
<name>A0ABW3RL57_9SPHI</name>